<comment type="caution">
    <text evidence="1">The sequence shown here is derived from an EMBL/GenBank/DDBJ whole genome shotgun (WGS) entry which is preliminary data.</text>
</comment>
<protein>
    <submittedName>
        <fullName evidence="1">Uncharacterized protein</fullName>
    </submittedName>
</protein>
<evidence type="ECO:0000313" key="1">
    <source>
        <dbReference type="EMBL" id="KAG6537688.1"/>
    </source>
</evidence>
<name>A0A8J5I875_ZINOF</name>
<dbReference type="OrthoDB" id="10414512at2759"/>
<evidence type="ECO:0000313" key="2">
    <source>
        <dbReference type="Proteomes" id="UP000734854"/>
    </source>
</evidence>
<dbReference type="Proteomes" id="UP000734854">
    <property type="component" value="Unassembled WGS sequence"/>
</dbReference>
<accession>A0A8J5I875</accession>
<gene>
    <name evidence="1" type="ORF">ZIOFF_002783</name>
</gene>
<keyword evidence="2" id="KW-1185">Reference proteome</keyword>
<dbReference type="AlphaFoldDB" id="A0A8J5I875"/>
<sequence length="441" mass="49993">MRGLFEKSKEVDVRLLLSKLGFAVSLPIAGYLVVNSNQASSSSSASSEVGGAGKFVIRASSVAGRNFKDELHIQESEGVLANIIHGTSDITNSTMAISAIKGTSANIIKSWVEEGCHLPPVKQFPLYRDSIIKRLTYTESEAKKVEMEQKIAEIQEHEKCRCRDCCIMNNQQNLMREIEEQLRINIFKAKYLYIKIYSQDEEHHHLRIWNPDYWEMIREFESVIIVVDCLIRALKSDWWHLSHKMAALEPKRITVMDNKIEDKQQGDAKIEDRSKTVEMKNEKTKLRSSESKIVKLVDKLEVTENLAAANCSPNNLENYEDLVANCLVEANQEEMENVQLSYDHDAEFALARGCQICYNDAEFANMVQSGQINTLFECEQWNSAASSEKTTEISSSESLCTIAEKKPEEMAIQHADSNIGQKNKYLNDLYDPPKTSKASKC</sequence>
<organism evidence="1 2">
    <name type="scientific">Zingiber officinale</name>
    <name type="common">Ginger</name>
    <name type="synonym">Amomum zingiber</name>
    <dbReference type="NCBI Taxonomy" id="94328"/>
    <lineage>
        <taxon>Eukaryota</taxon>
        <taxon>Viridiplantae</taxon>
        <taxon>Streptophyta</taxon>
        <taxon>Embryophyta</taxon>
        <taxon>Tracheophyta</taxon>
        <taxon>Spermatophyta</taxon>
        <taxon>Magnoliopsida</taxon>
        <taxon>Liliopsida</taxon>
        <taxon>Zingiberales</taxon>
        <taxon>Zingiberaceae</taxon>
        <taxon>Zingiber</taxon>
    </lineage>
</organism>
<reference evidence="1 2" key="1">
    <citation type="submission" date="2020-08" db="EMBL/GenBank/DDBJ databases">
        <title>Plant Genome Project.</title>
        <authorList>
            <person name="Zhang R.-G."/>
        </authorList>
    </citation>
    <scope>NUCLEOTIDE SEQUENCE [LARGE SCALE GENOMIC DNA]</scope>
    <source>
        <tissue evidence="1">Rhizome</tissue>
    </source>
</reference>
<proteinExistence type="predicted"/>
<dbReference type="EMBL" id="JACMSC010000001">
    <property type="protein sequence ID" value="KAG6537688.1"/>
    <property type="molecule type" value="Genomic_DNA"/>
</dbReference>